<dbReference type="Pfam" id="PF01627">
    <property type="entry name" value="Hpt"/>
    <property type="match status" value="1"/>
</dbReference>
<comment type="caution">
    <text evidence="25">The sequence shown here is derived from an EMBL/GenBank/DDBJ whole genome shotgun (WGS) entry which is preliminary data.</text>
</comment>
<dbReference type="Pfam" id="PF13426">
    <property type="entry name" value="PAS_9"/>
    <property type="match status" value="2"/>
</dbReference>
<evidence type="ECO:0000256" key="5">
    <source>
        <dbReference type="ARBA" id="ARBA00022553"/>
    </source>
</evidence>
<comment type="subcellular location">
    <subcellularLocation>
        <location evidence="2">Cell membrane</location>
        <topology evidence="2">Multi-pass membrane protein</topology>
    </subcellularLocation>
</comment>
<dbReference type="Gene3D" id="1.20.120.160">
    <property type="entry name" value="HPT domain"/>
    <property type="match status" value="1"/>
</dbReference>
<feature type="modified residue" description="Phosphohistidine" evidence="16">
    <location>
        <position position="1213"/>
    </location>
</feature>
<dbReference type="PANTHER" id="PTHR45339:SF1">
    <property type="entry name" value="HYBRID SIGNAL TRANSDUCTION HISTIDINE KINASE J"/>
    <property type="match status" value="1"/>
</dbReference>
<feature type="modified residue" description="4-aspartylphosphate" evidence="17">
    <location>
        <position position="1064"/>
    </location>
</feature>
<evidence type="ECO:0000256" key="9">
    <source>
        <dbReference type="ARBA" id="ARBA00022777"/>
    </source>
</evidence>
<gene>
    <name evidence="25" type="ORF">ENJ12_04910</name>
</gene>
<dbReference type="SUPFAM" id="SSF52172">
    <property type="entry name" value="CheY-like"/>
    <property type="match status" value="1"/>
</dbReference>
<feature type="domain" description="PAC" evidence="23">
    <location>
        <begin position="576"/>
        <end position="628"/>
    </location>
</feature>
<dbReference type="InterPro" id="IPR035965">
    <property type="entry name" value="PAS-like_dom_sf"/>
</dbReference>
<dbReference type="InterPro" id="IPR000700">
    <property type="entry name" value="PAS-assoc_C"/>
</dbReference>
<dbReference type="SMART" id="SM00388">
    <property type="entry name" value="HisKA"/>
    <property type="match status" value="1"/>
</dbReference>
<evidence type="ECO:0000256" key="12">
    <source>
        <dbReference type="ARBA" id="ARBA00023012"/>
    </source>
</evidence>
<dbReference type="GO" id="GO:0005524">
    <property type="term" value="F:ATP binding"/>
    <property type="evidence" value="ECO:0007669"/>
    <property type="project" value="UniProtKB-KW"/>
</dbReference>
<feature type="coiled-coil region" evidence="18">
    <location>
        <begin position="738"/>
        <end position="768"/>
    </location>
</feature>
<feature type="domain" description="Response regulatory" evidence="21">
    <location>
        <begin position="1015"/>
        <end position="1131"/>
    </location>
</feature>
<dbReference type="SMART" id="SM00091">
    <property type="entry name" value="PAS"/>
    <property type="match status" value="3"/>
</dbReference>
<keyword evidence="7 19" id="KW-0812">Transmembrane</keyword>
<keyword evidence="8" id="KW-0547">Nucleotide-binding</keyword>
<evidence type="ECO:0000256" key="17">
    <source>
        <dbReference type="PROSITE-ProRule" id="PRU00169"/>
    </source>
</evidence>
<feature type="domain" description="Histidine kinase" evidence="20">
    <location>
        <begin position="768"/>
        <end position="990"/>
    </location>
</feature>
<dbReference type="Gene3D" id="1.10.287.130">
    <property type="match status" value="1"/>
</dbReference>
<dbReference type="PROSITE" id="PS50112">
    <property type="entry name" value="PAS"/>
    <property type="match status" value="3"/>
</dbReference>
<dbReference type="InterPro" id="IPR008207">
    <property type="entry name" value="Sig_transdc_His_kin_Hpt_dom"/>
</dbReference>
<dbReference type="Pfam" id="PF08447">
    <property type="entry name" value="PAS_3"/>
    <property type="match status" value="1"/>
</dbReference>
<dbReference type="InterPro" id="IPR001610">
    <property type="entry name" value="PAC"/>
</dbReference>
<evidence type="ECO:0000256" key="15">
    <source>
        <dbReference type="ARBA" id="ARBA00068150"/>
    </source>
</evidence>
<dbReference type="SUPFAM" id="SSF53850">
    <property type="entry name" value="Periplasmic binding protein-like II"/>
    <property type="match status" value="1"/>
</dbReference>
<dbReference type="PROSITE" id="PS50109">
    <property type="entry name" value="HIS_KIN"/>
    <property type="match status" value="1"/>
</dbReference>
<dbReference type="Pfam" id="PF00072">
    <property type="entry name" value="Response_reg"/>
    <property type="match status" value="1"/>
</dbReference>
<organism evidence="25">
    <name type="scientific">Thiolapillus brandeum</name>
    <dbReference type="NCBI Taxonomy" id="1076588"/>
    <lineage>
        <taxon>Bacteria</taxon>
        <taxon>Pseudomonadati</taxon>
        <taxon>Pseudomonadota</taxon>
        <taxon>Gammaproteobacteria</taxon>
        <taxon>Chromatiales</taxon>
        <taxon>Sedimenticolaceae</taxon>
        <taxon>Thiolapillus</taxon>
    </lineage>
</organism>
<feature type="transmembrane region" description="Helical" evidence="19">
    <location>
        <begin position="12"/>
        <end position="29"/>
    </location>
</feature>
<keyword evidence="10" id="KW-0067">ATP-binding</keyword>
<dbReference type="SUPFAM" id="SSF55874">
    <property type="entry name" value="ATPase domain of HSP90 chaperone/DNA topoisomerase II/histidine kinase"/>
    <property type="match status" value="1"/>
</dbReference>
<dbReference type="PANTHER" id="PTHR45339">
    <property type="entry name" value="HYBRID SIGNAL TRANSDUCTION HISTIDINE KINASE J"/>
    <property type="match status" value="1"/>
</dbReference>
<evidence type="ECO:0000256" key="1">
    <source>
        <dbReference type="ARBA" id="ARBA00000085"/>
    </source>
</evidence>
<dbReference type="SMART" id="SM00387">
    <property type="entry name" value="HATPase_c"/>
    <property type="match status" value="1"/>
</dbReference>
<dbReference type="InterPro" id="IPR005467">
    <property type="entry name" value="His_kinase_dom"/>
</dbReference>
<keyword evidence="9" id="KW-0418">Kinase</keyword>
<evidence type="ECO:0000313" key="25">
    <source>
        <dbReference type="EMBL" id="HEC06166.1"/>
    </source>
</evidence>
<dbReference type="InterPro" id="IPR004358">
    <property type="entry name" value="Sig_transdc_His_kin-like_C"/>
</dbReference>
<evidence type="ECO:0000256" key="16">
    <source>
        <dbReference type="PROSITE-ProRule" id="PRU00110"/>
    </source>
</evidence>
<dbReference type="CDD" id="cd00088">
    <property type="entry name" value="HPT"/>
    <property type="match status" value="1"/>
</dbReference>
<evidence type="ECO:0000256" key="3">
    <source>
        <dbReference type="ARBA" id="ARBA00012438"/>
    </source>
</evidence>
<dbReference type="GO" id="GO:0005886">
    <property type="term" value="C:plasma membrane"/>
    <property type="evidence" value="ECO:0007669"/>
    <property type="project" value="UniProtKB-SubCell"/>
</dbReference>
<evidence type="ECO:0000259" key="23">
    <source>
        <dbReference type="PROSITE" id="PS50113"/>
    </source>
</evidence>
<dbReference type="GO" id="GO:0000155">
    <property type="term" value="F:phosphorelay sensor kinase activity"/>
    <property type="evidence" value="ECO:0007669"/>
    <property type="project" value="InterPro"/>
</dbReference>
<dbReference type="Proteomes" id="UP000886339">
    <property type="component" value="Unassembled WGS sequence"/>
</dbReference>
<evidence type="ECO:0000256" key="11">
    <source>
        <dbReference type="ARBA" id="ARBA00022989"/>
    </source>
</evidence>
<keyword evidence="12" id="KW-0902">Two-component regulatory system</keyword>
<evidence type="ECO:0000256" key="19">
    <source>
        <dbReference type="SAM" id="Phobius"/>
    </source>
</evidence>
<name>A0A831RUW1_9GAMM</name>
<dbReference type="Gene3D" id="3.30.565.10">
    <property type="entry name" value="Histidine kinase-like ATPase, C-terminal domain"/>
    <property type="match status" value="1"/>
</dbReference>
<comment type="catalytic activity">
    <reaction evidence="1">
        <text>ATP + protein L-histidine = ADP + protein N-phospho-L-histidine.</text>
        <dbReference type="EC" id="2.7.13.3"/>
    </reaction>
</comment>
<dbReference type="FunFam" id="1.10.287.130:FF:000002">
    <property type="entry name" value="Two-component osmosensing histidine kinase"/>
    <property type="match status" value="1"/>
</dbReference>
<feature type="domain" description="PAC" evidence="23">
    <location>
        <begin position="443"/>
        <end position="496"/>
    </location>
</feature>
<dbReference type="InterPro" id="IPR001789">
    <property type="entry name" value="Sig_transdc_resp-reg_receiver"/>
</dbReference>
<dbReference type="FunFam" id="3.30.565.10:FF:000010">
    <property type="entry name" value="Sensor histidine kinase RcsC"/>
    <property type="match status" value="1"/>
</dbReference>
<feature type="domain" description="PAS" evidence="22">
    <location>
        <begin position="625"/>
        <end position="671"/>
    </location>
</feature>
<dbReference type="SMART" id="SM00086">
    <property type="entry name" value="PAC"/>
    <property type="match status" value="3"/>
</dbReference>
<keyword evidence="4" id="KW-1003">Cell membrane</keyword>
<keyword evidence="6" id="KW-0808">Transferase</keyword>
<dbReference type="SUPFAM" id="SSF47384">
    <property type="entry name" value="Homodimeric domain of signal transducing histidine kinase"/>
    <property type="match status" value="1"/>
</dbReference>
<dbReference type="Pfam" id="PF02518">
    <property type="entry name" value="HATPase_c"/>
    <property type="match status" value="1"/>
</dbReference>
<dbReference type="SUPFAM" id="SSF55785">
    <property type="entry name" value="PYP-like sensor domain (PAS domain)"/>
    <property type="match status" value="3"/>
</dbReference>
<keyword evidence="11 19" id="KW-1133">Transmembrane helix</keyword>
<dbReference type="SMART" id="SM00448">
    <property type="entry name" value="REC"/>
    <property type="match status" value="1"/>
</dbReference>
<dbReference type="Pfam" id="PF12974">
    <property type="entry name" value="Phosphonate-bd"/>
    <property type="match status" value="1"/>
</dbReference>
<evidence type="ECO:0000256" key="14">
    <source>
        <dbReference type="ARBA" id="ARBA00064003"/>
    </source>
</evidence>
<dbReference type="PROSITE" id="PS50110">
    <property type="entry name" value="RESPONSE_REGULATORY"/>
    <property type="match status" value="1"/>
</dbReference>
<evidence type="ECO:0000256" key="18">
    <source>
        <dbReference type="SAM" id="Coils"/>
    </source>
</evidence>
<evidence type="ECO:0000256" key="13">
    <source>
        <dbReference type="ARBA" id="ARBA00023136"/>
    </source>
</evidence>
<dbReference type="PROSITE" id="PS50113">
    <property type="entry name" value="PAC"/>
    <property type="match status" value="3"/>
</dbReference>
<dbReference type="InterPro" id="IPR011006">
    <property type="entry name" value="CheY-like_superfamily"/>
</dbReference>
<feature type="domain" description="PAS" evidence="22">
    <location>
        <begin position="366"/>
        <end position="439"/>
    </location>
</feature>
<dbReference type="PROSITE" id="PS50894">
    <property type="entry name" value="HPT"/>
    <property type="match status" value="1"/>
</dbReference>
<dbReference type="CDD" id="cd17546">
    <property type="entry name" value="REC_hyHK_CKI1_RcsC-like"/>
    <property type="match status" value="1"/>
</dbReference>
<dbReference type="InterPro" id="IPR036097">
    <property type="entry name" value="HisK_dim/P_sf"/>
</dbReference>
<keyword evidence="13 19" id="KW-0472">Membrane</keyword>
<protein>
    <recommendedName>
        <fullName evidence="15">Sensory/regulatory protein RpfC</fullName>
        <ecNumber evidence="3">2.7.13.3</ecNumber>
    </recommendedName>
</protein>
<keyword evidence="5 17" id="KW-0597">Phosphoprotein</keyword>
<dbReference type="CDD" id="cd00082">
    <property type="entry name" value="HisKA"/>
    <property type="match status" value="1"/>
</dbReference>
<dbReference type="InterPro" id="IPR003661">
    <property type="entry name" value="HisK_dim/P_dom"/>
</dbReference>
<evidence type="ECO:0000259" key="20">
    <source>
        <dbReference type="PROSITE" id="PS50109"/>
    </source>
</evidence>
<evidence type="ECO:0000256" key="10">
    <source>
        <dbReference type="ARBA" id="ARBA00022840"/>
    </source>
</evidence>
<dbReference type="Gene3D" id="3.40.50.2300">
    <property type="match status" value="1"/>
</dbReference>
<evidence type="ECO:0000259" key="24">
    <source>
        <dbReference type="PROSITE" id="PS50894"/>
    </source>
</evidence>
<feature type="domain" description="PAC" evidence="23">
    <location>
        <begin position="698"/>
        <end position="750"/>
    </location>
</feature>
<dbReference type="InterPro" id="IPR036890">
    <property type="entry name" value="HATPase_C_sf"/>
</dbReference>
<dbReference type="InterPro" id="IPR036641">
    <property type="entry name" value="HPT_dom_sf"/>
</dbReference>
<comment type="subunit">
    <text evidence="14">At low DSF concentrations, interacts with RpfF.</text>
</comment>
<dbReference type="InterPro" id="IPR003594">
    <property type="entry name" value="HATPase_dom"/>
</dbReference>
<dbReference type="SMART" id="SM00073">
    <property type="entry name" value="HPT"/>
    <property type="match status" value="1"/>
</dbReference>
<sequence>MPGSRSTGTTGYLNFGLILLMLFSGLLSAREMPAADQSAETQLTLGIYSYFTPAEMEICCAPLVNYLNSRLKNIHIRLKVVNLHETDNALASNELDLIVTNPGHYILLRERYKLSGTIATIVRRAPGNHSTQHSGGVIFTRKGRQDLSQLDDIRGKWIAIAGSEHLGAYEAQAYELLQAGILLPQDAHLIETGSYDTVVQSVLSGDVDVGFLPAGMLENMKKAGKISLDDVKIINPRTPPNYPLLLSTRLYPQWPVIALPHVKQQTIDAVWEALLSLKPNDPAAVAANLTGFAPPADYRSVENIIRALELPPYDHAPEVSLLDIWKQHKVVASIFLLAGLIIVILLHLLVKRNRQLHIQRLLAEDSASHFEQIIDATQAGTWKWNLKTGSLILNPRWAEMIGYTLSELTPASTETWEQLSHPSDLQAAQEHLQKHFRGETEYYEANFRMQHKKGHWVWVHSRGKVTNWEADGSPLWMFGTHMDITERMQASLALQASQNKYQRLIDSVGEKFIIYSHRGLSGEMTYVSDGVKNVFGISREEVLGKRWFEMGNWLPQDTEKAKKYIKMRMEGRADFMQFEMRFIHPSGNEHTLRVSSHPVRDARGNIISIDGIAEDITEQKRSQERARMAATVFAHSQESIIITNTDALIIDCNPAAGRLTGYSREELMGRNPRILSSGIHSAGFYKHLWQTLTSGRVWQGTFRNLRKNGTPYWIEASISPIKDQDGKITQYVAVSRDITRRKEQLEALRQAKREAQAANNAKSEFVANISHEIRTPMNAILGFTDLCLQGELEPTQRKYLGNVKESAHAMLSLINEILDFSKIEAGKLAIESIPFNLQKELSLIKSMTRQLIHTKKVQLQLVQPDGLDDSWLLGDPLRLKQVLTNLTSNAVKFTNQGKIQIAVREIAKNDERIKLEFVVCDTGIGMDIEKLENIFHPFSQADSSTTRKFGGTGLGLTISSQLVDRMGGSIQVESELGIGSTFYFQLCFPLLKEQDLPQEPADQLHRSFKQLRNTRVLLVEDNEINRDLATEVLSRNQLVVDAACNGQEALDKLQQSSYDLVLMDIQMPIMDGYEATWAIRNQLKLVELPIIALTASTSSVVREKCIRAGMDDYISKPIDIQELMEKIDKIINPILQKIAINKTVAPFSNASIQVGPVDIPGIDSRLAMQRLGMDAADYIRLIKKFATNHRQDMEQIGNALASSDWEQSCRLAHTLKGLSGTIGAAGLSTAAAQLEQSLKTLMADESLRTGSVPGSTLEDLQGQLASVSGTLKDIIEGIDGVDEASSRPVSNERAADIDLPKKLNELLDLTERYNVEAVTALNALLAQTTDDTLLSELKNIQDDLENFDFDSATAGLKNLLVHL</sequence>
<dbReference type="Gene3D" id="3.40.190.10">
    <property type="entry name" value="Periplasmic binding protein-like II"/>
    <property type="match status" value="2"/>
</dbReference>
<dbReference type="Pfam" id="PF00512">
    <property type="entry name" value="HisKA"/>
    <property type="match status" value="1"/>
</dbReference>
<dbReference type="Gene3D" id="3.30.450.20">
    <property type="entry name" value="PAS domain"/>
    <property type="match status" value="3"/>
</dbReference>
<evidence type="ECO:0000256" key="8">
    <source>
        <dbReference type="ARBA" id="ARBA00022741"/>
    </source>
</evidence>
<dbReference type="NCBIfam" id="TIGR00229">
    <property type="entry name" value="sensory_box"/>
    <property type="match status" value="3"/>
</dbReference>
<reference evidence="25" key="1">
    <citation type="journal article" date="2020" name="mSystems">
        <title>Genome- and Community-Level Interaction Insights into Carbon Utilization and Element Cycling Functions of Hydrothermarchaeota in Hydrothermal Sediment.</title>
        <authorList>
            <person name="Zhou Z."/>
            <person name="Liu Y."/>
            <person name="Xu W."/>
            <person name="Pan J."/>
            <person name="Luo Z.H."/>
            <person name="Li M."/>
        </authorList>
    </citation>
    <scope>NUCLEOTIDE SEQUENCE [LARGE SCALE GENOMIC DNA]</scope>
    <source>
        <strain evidence="25">HyVt-458</strain>
    </source>
</reference>
<dbReference type="InterPro" id="IPR013655">
    <property type="entry name" value="PAS_fold_3"/>
</dbReference>
<keyword evidence="18" id="KW-0175">Coiled coil</keyword>
<evidence type="ECO:0000259" key="22">
    <source>
        <dbReference type="PROSITE" id="PS50112"/>
    </source>
</evidence>
<dbReference type="EC" id="2.7.13.3" evidence="3"/>
<feature type="transmembrane region" description="Helical" evidence="19">
    <location>
        <begin position="330"/>
        <end position="350"/>
    </location>
</feature>
<feature type="domain" description="PAS" evidence="22">
    <location>
        <begin position="497"/>
        <end position="572"/>
    </location>
</feature>
<dbReference type="SUPFAM" id="SSF47226">
    <property type="entry name" value="Histidine-containing phosphotransfer domain, HPT domain"/>
    <property type="match status" value="1"/>
</dbReference>
<dbReference type="CDD" id="cd16922">
    <property type="entry name" value="HATPase_EvgS-ArcB-TorS-like"/>
    <property type="match status" value="1"/>
</dbReference>
<dbReference type="PRINTS" id="PR00344">
    <property type="entry name" value="BCTRLSENSOR"/>
</dbReference>
<evidence type="ECO:0000259" key="21">
    <source>
        <dbReference type="PROSITE" id="PS50110"/>
    </source>
</evidence>
<feature type="domain" description="HPt" evidence="24">
    <location>
        <begin position="1174"/>
        <end position="1278"/>
    </location>
</feature>
<evidence type="ECO:0000256" key="4">
    <source>
        <dbReference type="ARBA" id="ARBA00022475"/>
    </source>
</evidence>
<evidence type="ECO:0000256" key="6">
    <source>
        <dbReference type="ARBA" id="ARBA00022679"/>
    </source>
</evidence>
<evidence type="ECO:0000256" key="7">
    <source>
        <dbReference type="ARBA" id="ARBA00022692"/>
    </source>
</evidence>
<proteinExistence type="predicted"/>
<dbReference type="CDD" id="cd00130">
    <property type="entry name" value="PAS"/>
    <property type="match status" value="3"/>
</dbReference>
<dbReference type="InterPro" id="IPR000014">
    <property type="entry name" value="PAS"/>
</dbReference>
<evidence type="ECO:0000256" key="2">
    <source>
        <dbReference type="ARBA" id="ARBA00004651"/>
    </source>
</evidence>
<accession>A0A831RUW1</accession>
<dbReference type="EMBL" id="DRLF01000177">
    <property type="protein sequence ID" value="HEC06166.1"/>
    <property type="molecule type" value="Genomic_DNA"/>
</dbReference>